<organism evidence="2 3">
    <name type="scientific">Tortispora caseinolytica NRRL Y-17796</name>
    <dbReference type="NCBI Taxonomy" id="767744"/>
    <lineage>
        <taxon>Eukaryota</taxon>
        <taxon>Fungi</taxon>
        <taxon>Dikarya</taxon>
        <taxon>Ascomycota</taxon>
        <taxon>Saccharomycotina</taxon>
        <taxon>Trigonopsidomycetes</taxon>
        <taxon>Trigonopsidales</taxon>
        <taxon>Trigonopsidaceae</taxon>
        <taxon>Tortispora</taxon>
    </lineage>
</organism>
<dbReference type="GO" id="GO:0000432">
    <property type="term" value="P:positive regulation of transcription from RNA polymerase II promoter by glucose"/>
    <property type="evidence" value="ECO:0007669"/>
    <property type="project" value="TreeGrafter"/>
</dbReference>
<evidence type="ECO:0000256" key="1">
    <source>
        <dbReference type="SAM" id="MobiDB-lite"/>
    </source>
</evidence>
<keyword evidence="3" id="KW-1185">Reference proteome</keyword>
<dbReference type="AlphaFoldDB" id="A0A1E4TMI4"/>
<evidence type="ECO:0000313" key="2">
    <source>
        <dbReference type="EMBL" id="ODV92949.1"/>
    </source>
</evidence>
<dbReference type="PANTHER" id="PTHR28164">
    <property type="entry name" value="PROTEIN STB3"/>
    <property type="match status" value="1"/>
</dbReference>
<dbReference type="EMBL" id="KV453841">
    <property type="protein sequence ID" value="ODV92949.1"/>
    <property type="molecule type" value="Genomic_DNA"/>
</dbReference>
<feature type="compositionally biased region" description="Low complexity" evidence="1">
    <location>
        <begin position="136"/>
        <end position="145"/>
    </location>
</feature>
<feature type="compositionally biased region" description="Polar residues" evidence="1">
    <location>
        <begin position="99"/>
        <end position="110"/>
    </location>
</feature>
<dbReference type="PANTHER" id="PTHR28164:SF1">
    <property type="entry name" value="PROTEIN STB3"/>
    <property type="match status" value="1"/>
</dbReference>
<feature type="compositionally biased region" description="Polar residues" evidence="1">
    <location>
        <begin position="295"/>
        <end position="305"/>
    </location>
</feature>
<feature type="compositionally biased region" description="Low complexity" evidence="1">
    <location>
        <begin position="306"/>
        <end position="323"/>
    </location>
</feature>
<reference evidence="3" key="1">
    <citation type="submission" date="2016-02" db="EMBL/GenBank/DDBJ databases">
        <title>Comparative genomics of biotechnologically important yeasts.</title>
        <authorList>
            <consortium name="DOE Joint Genome Institute"/>
            <person name="Riley R."/>
            <person name="Haridas S."/>
            <person name="Wolfe K.H."/>
            <person name="Lopes M.R."/>
            <person name="Hittinger C.T."/>
            <person name="Goker M."/>
            <person name="Salamov A."/>
            <person name="Wisecaver J."/>
            <person name="Long T.M."/>
            <person name="Aerts A.L."/>
            <person name="Barry K."/>
            <person name="Choi C."/>
            <person name="Clum A."/>
            <person name="Coughlan A.Y."/>
            <person name="Deshpande S."/>
            <person name="Douglass A.P."/>
            <person name="Hanson S.J."/>
            <person name="Klenk H.-P."/>
            <person name="Labutti K."/>
            <person name="Lapidus A."/>
            <person name="Lindquist E."/>
            <person name="Lipzen A."/>
            <person name="Meier-Kolthoff J.P."/>
            <person name="Ohm R.A."/>
            <person name="Otillar R.P."/>
            <person name="Pangilinan J."/>
            <person name="Peng Y."/>
            <person name="Rokas A."/>
            <person name="Rosa C.A."/>
            <person name="Scheuner C."/>
            <person name="Sibirny A.A."/>
            <person name="Slot J.C."/>
            <person name="Stielow J.B."/>
            <person name="Sun H."/>
            <person name="Kurtzman C.P."/>
            <person name="Blackwell M."/>
            <person name="Jeffries T.W."/>
            <person name="Grigoriev I.V."/>
        </authorList>
    </citation>
    <scope>NUCLEOTIDE SEQUENCE [LARGE SCALE GENOMIC DNA]</scope>
    <source>
        <strain evidence="3">NRRL Y-17796</strain>
    </source>
</reference>
<feature type="region of interest" description="Disordered" evidence="1">
    <location>
        <begin position="266"/>
        <end position="323"/>
    </location>
</feature>
<feature type="region of interest" description="Disordered" evidence="1">
    <location>
        <begin position="72"/>
        <end position="207"/>
    </location>
</feature>
<feature type="compositionally biased region" description="Acidic residues" evidence="1">
    <location>
        <begin position="272"/>
        <end position="284"/>
    </location>
</feature>
<proteinExistence type="predicted"/>
<protein>
    <submittedName>
        <fullName evidence="2">Uncharacterized protein</fullName>
    </submittedName>
</protein>
<sequence length="347" mass="36895">MSALSQALNDPSSSKEEGNAFKRSTSSASPPALPDALQQIYTHLSNTVPGFSNLESEKKREVVVKALRVYKQTHSKPAGGASPNRDANFVPIDEKSSVKSENTQSTTNPGTAVDIPAMSSSISLAGGLSSGGRSGGSSSQSSHLLSRARNRRTSFLSQKSAHADGPGASAARSLPLSPPMGPEAGIHKMNKSYYSSASRRRSSRLTERMYVENKIRQANKVMGHTASSDASPDMQLFDLSDEEIDNIDLNNPSRYDGQAANVRAQRTSDFDQVFDDSDSDSTDQEDWKAIGPASLRSNHSPATNLASSISSASPRSGPIPSAAGVIYPRHREEEDEAVEALVSLGSV</sequence>
<feature type="compositionally biased region" description="Polar residues" evidence="1">
    <location>
        <begin position="1"/>
        <end position="12"/>
    </location>
</feature>
<dbReference type="GO" id="GO:0005634">
    <property type="term" value="C:nucleus"/>
    <property type="evidence" value="ECO:0007669"/>
    <property type="project" value="TreeGrafter"/>
</dbReference>
<dbReference type="GO" id="GO:0043565">
    <property type="term" value="F:sequence-specific DNA binding"/>
    <property type="evidence" value="ECO:0007669"/>
    <property type="project" value="TreeGrafter"/>
</dbReference>
<gene>
    <name evidence="2" type="ORF">CANCADRAFT_43525</name>
</gene>
<dbReference type="Proteomes" id="UP000095023">
    <property type="component" value="Unassembled WGS sequence"/>
</dbReference>
<dbReference type="InterPro" id="IPR018818">
    <property type="entry name" value="Stb3"/>
</dbReference>
<name>A0A1E4TMI4_9ASCO</name>
<evidence type="ECO:0000313" key="3">
    <source>
        <dbReference type="Proteomes" id="UP000095023"/>
    </source>
</evidence>
<accession>A0A1E4TMI4</accession>
<feature type="region of interest" description="Disordered" evidence="1">
    <location>
        <begin position="1"/>
        <end position="34"/>
    </location>
</feature>